<reference evidence="3" key="1">
    <citation type="submission" date="2016-06" db="UniProtKB">
        <authorList>
            <consortium name="WormBaseParasite"/>
        </authorList>
    </citation>
    <scope>IDENTIFICATION</scope>
</reference>
<sequence>LDNDSHIASQDEIGSQCSTGVIVNTGPRYKVNRINGILHYVEELDFYSSENLQNRNPISRDLTIYMVSGFNNHMERLMQLLAQTVLQAKIIAEELEIAERSIRFEQQALKRTPILMELVHAAGFSGNRTLGLPRYCSQGNSDHISNFLANYYRPERIVVSRVGRDSEAFVKSIDKAFCPCKPNTCREPTTLSLPEPDNSVMIERDLESHHAPMPEFANEVIGPESCGYPDSHFVTACLLHSLLHLCGLRFAIYGRVMYRQCVFVSSFVISSLRSS</sequence>
<comment type="similarity">
    <text evidence="1">Belongs to the peptidase M16 family.</text>
</comment>
<dbReference type="InterPro" id="IPR011249">
    <property type="entry name" value="Metalloenz_LuxS/M16"/>
</dbReference>
<dbReference type="InterPro" id="IPR011765">
    <property type="entry name" value="Pept_M16_N"/>
</dbReference>
<dbReference type="AlphaFoldDB" id="A0A183AXK9"/>
<dbReference type="Gene3D" id="3.30.830.10">
    <property type="entry name" value="Metalloenzyme, LuxS/M16 peptidase-like"/>
    <property type="match status" value="1"/>
</dbReference>
<name>A0A183AXK9_9TREM</name>
<dbReference type="WBParaSite" id="ECPE_0001172901-mRNA-1">
    <property type="protein sequence ID" value="ECPE_0001172901-mRNA-1"/>
    <property type="gene ID" value="ECPE_0001172901"/>
</dbReference>
<dbReference type="PANTHER" id="PTHR11851:SF49">
    <property type="entry name" value="MITOCHONDRIAL-PROCESSING PEPTIDASE SUBUNIT ALPHA"/>
    <property type="match status" value="1"/>
</dbReference>
<organism evidence="3">
    <name type="scientific">Echinostoma caproni</name>
    <dbReference type="NCBI Taxonomy" id="27848"/>
    <lineage>
        <taxon>Eukaryota</taxon>
        <taxon>Metazoa</taxon>
        <taxon>Spiralia</taxon>
        <taxon>Lophotrochozoa</taxon>
        <taxon>Platyhelminthes</taxon>
        <taxon>Trematoda</taxon>
        <taxon>Digenea</taxon>
        <taxon>Plagiorchiida</taxon>
        <taxon>Echinostomata</taxon>
        <taxon>Echinostomatoidea</taxon>
        <taxon>Echinostomatidae</taxon>
        <taxon>Echinostoma</taxon>
    </lineage>
</organism>
<evidence type="ECO:0000259" key="2">
    <source>
        <dbReference type="Pfam" id="PF00675"/>
    </source>
</evidence>
<feature type="domain" description="Peptidase M16 N-terminal" evidence="2">
    <location>
        <begin position="8"/>
        <end position="128"/>
    </location>
</feature>
<dbReference type="PANTHER" id="PTHR11851">
    <property type="entry name" value="METALLOPROTEASE"/>
    <property type="match status" value="1"/>
</dbReference>
<dbReference type="Pfam" id="PF00675">
    <property type="entry name" value="Peptidase_M16"/>
    <property type="match status" value="1"/>
</dbReference>
<dbReference type="GO" id="GO:0046872">
    <property type="term" value="F:metal ion binding"/>
    <property type="evidence" value="ECO:0007669"/>
    <property type="project" value="InterPro"/>
</dbReference>
<evidence type="ECO:0000313" key="3">
    <source>
        <dbReference type="WBParaSite" id="ECPE_0001172901-mRNA-1"/>
    </source>
</evidence>
<dbReference type="GO" id="GO:0006627">
    <property type="term" value="P:protein processing involved in protein targeting to mitochondrion"/>
    <property type="evidence" value="ECO:0007669"/>
    <property type="project" value="TreeGrafter"/>
</dbReference>
<dbReference type="GO" id="GO:0005739">
    <property type="term" value="C:mitochondrion"/>
    <property type="evidence" value="ECO:0007669"/>
    <property type="project" value="TreeGrafter"/>
</dbReference>
<accession>A0A183AXK9</accession>
<dbReference type="InterPro" id="IPR050361">
    <property type="entry name" value="MPP/UQCRC_Complex"/>
</dbReference>
<proteinExistence type="inferred from homology"/>
<protein>
    <submittedName>
        <fullName evidence="3">Peptidase_M16 domain-containing protein</fullName>
    </submittedName>
</protein>
<evidence type="ECO:0000256" key="1">
    <source>
        <dbReference type="ARBA" id="ARBA00007261"/>
    </source>
</evidence>
<dbReference type="SUPFAM" id="SSF63411">
    <property type="entry name" value="LuxS/MPP-like metallohydrolase"/>
    <property type="match status" value="1"/>
</dbReference>